<organism evidence="1 2">
    <name type="scientific">Scortum barcoo</name>
    <name type="common">barcoo grunter</name>
    <dbReference type="NCBI Taxonomy" id="214431"/>
    <lineage>
        <taxon>Eukaryota</taxon>
        <taxon>Metazoa</taxon>
        <taxon>Chordata</taxon>
        <taxon>Craniata</taxon>
        <taxon>Vertebrata</taxon>
        <taxon>Euteleostomi</taxon>
        <taxon>Actinopterygii</taxon>
        <taxon>Neopterygii</taxon>
        <taxon>Teleostei</taxon>
        <taxon>Neoteleostei</taxon>
        <taxon>Acanthomorphata</taxon>
        <taxon>Eupercaria</taxon>
        <taxon>Centrarchiformes</taxon>
        <taxon>Terapontoidei</taxon>
        <taxon>Terapontidae</taxon>
        <taxon>Scortum</taxon>
    </lineage>
</organism>
<comment type="caution">
    <text evidence="1">The sequence shown here is derived from an EMBL/GenBank/DDBJ whole genome shotgun (WGS) entry which is preliminary data.</text>
</comment>
<reference evidence="1" key="1">
    <citation type="submission" date="2022-04" db="EMBL/GenBank/DDBJ databases">
        <title>Jade perch genome.</title>
        <authorList>
            <person name="Chao B."/>
        </authorList>
    </citation>
    <scope>NUCLEOTIDE SEQUENCE</scope>
    <source>
        <strain evidence="1">CB-2022</strain>
    </source>
</reference>
<gene>
    <name evidence="1" type="ORF">L3Q82_014739</name>
</gene>
<accession>A0ACB8VU83</accession>
<protein>
    <submittedName>
        <fullName evidence="1">Uncharacterized protein</fullName>
    </submittedName>
</protein>
<evidence type="ECO:0000313" key="2">
    <source>
        <dbReference type="Proteomes" id="UP000831701"/>
    </source>
</evidence>
<dbReference type="Proteomes" id="UP000831701">
    <property type="component" value="Chromosome 18"/>
</dbReference>
<name>A0ACB8VU83_9TELE</name>
<keyword evidence="2" id="KW-1185">Reference proteome</keyword>
<evidence type="ECO:0000313" key="1">
    <source>
        <dbReference type="EMBL" id="KAI3358944.1"/>
    </source>
</evidence>
<dbReference type="EMBL" id="CM041548">
    <property type="protein sequence ID" value="KAI3358944.1"/>
    <property type="molecule type" value="Genomic_DNA"/>
</dbReference>
<sequence>MDFLWTLFQTGVPSSPLSSGESSCAYGFQPPLFPDLEEEVSCPSVQAFIRRCVAGHGLKLELLFSALLTAGTQRLPTVIALKLPLTGSAKGCGSPHNTYRLRVESKKLAPKFIGPFLIQRIINPVAIRLKLPRSMCASIPPSMSLGSNRSVRVLSLSQPSVFDHEFCACSLWILFARGSPVPDCSVCSPGSPSSLT</sequence>
<proteinExistence type="predicted"/>